<dbReference type="InterPro" id="IPR035979">
    <property type="entry name" value="RBD_domain_sf"/>
</dbReference>
<dbReference type="GO" id="GO:0003983">
    <property type="term" value="F:UTP:glucose-1-phosphate uridylyltransferase activity"/>
    <property type="evidence" value="ECO:0007669"/>
    <property type="project" value="UniProtKB-EC"/>
</dbReference>
<dbReference type="EC" id="2.7.7.9" evidence="2"/>
<keyword evidence="8" id="KW-1185">Reference proteome</keyword>
<evidence type="ECO:0000256" key="2">
    <source>
        <dbReference type="ARBA" id="ARBA00012415"/>
    </source>
</evidence>
<comment type="caution">
    <text evidence="7">The sequence shown here is derived from an EMBL/GenBank/DDBJ whole genome shotgun (WGS) entry which is preliminary data.</text>
</comment>
<dbReference type="Gene3D" id="3.90.550.10">
    <property type="entry name" value="Spore Coat Polysaccharide Biosynthesis Protein SpsA, Chain A"/>
    <property type="match status" value="1"/>
</dbReference>
<dbReference type="SUPFAM" id="SSF54928">
    <property type="entry name" value="RNA-binding domain, RBD"/>
    <property type="match status" value="1"/>
</dbReference>
<dbReference type="InterPro" id="IPR000504">
    <property type="entry name" value="RRM_dom"/>
</dbReference>
<comment type="similarity">
    <text evidence="1">Belongs to the UDPGP type 1 family.</text>
</comment>
<evidence type="ECO:0000256" key="3">
    <source>
        <dbReference type="ARBA" id="ARBA00022679"/>
    </source>
</evidence>
<dbReference type="EMBL" id="JBCNJP010000013">
    <property type="protein sequence ID" value="KAK9069678.1"/>
    <property type="molecule type" value="Genomic_DNA"/>
</dbReference>
<sequence>MYATALSLTNPQLLKSKSLPNRVAGEQLLELKSDWDLHIRASIKSGEADHVGCSEADHVGCSKIQTPTDKIVVLYDTLSSVLEDAAQTKSLLDKLVVLKLNGGLGQQWDALVKVVYVKNLPKNMTQEQLEMIFEHHGKIMKVVLPAVKAVHEKSRLQLADYRIDYVKASLTRLAK</sequence>
<name>A0AAP0DB39_9ASTR</name>
<dbReference type="InterPro" id="IPR002618">
    <property type="entry name" value="UDPGP_fam"/>
</dbReference>
<evidence type="ECO:0000256" key="4">
    <source>
        <dbReference type="ARBA" id="ARBA00022695"/>
    </source>
</evidence>
<evidence type="ECO:0000313" key="8">
    <source>
        <dbReference type="Proteomes" id="UP001408789"/>
    </source>
</evidence>
<dbReference type="InterPro" id="IPR029044">
    <property type="entry name" value="Nucleotide-diphossugar_trans"/>
</dbReference>
<dbReference type="Pfam" id="PF00076">
    <property type="entry name" value="RRM_1"/>
    <property type="match status" value="1"/>
</dbReference>
<keyword evidence="3" id="KW-0808">Transferase</keyword>
<dbReference type="GO" id="GO:0006011">
    <property type="term" value="P:UDP-alpha-D-glucose metabolic process"/>
    <property type="evidence" value="ECO:0007669"/>
    <property type="project" value="InterPro"/>
</dbReference>
<evidence type="ECO:0000256" key="1">
    <source>
        <dbReference type="ARBA" id="ARBA00010401"/>
    </source>
</evidence>
<evidence type="ECO:0000256" key="5">
    <source>
        <dbReference type="ARBA" id="ARBA00048128"/>
    </source>
</evidence>
<evidence type="ECO:0000259" key="6">
    <source>
        <dbReference type="Pfam" id="PF00076"/>
    </source>
</evidence>
<protein>
    <recommendedName>
        <fullName evidence="2">UTP--glucose-1-phosphate uridylyltransferase</fullName>
        <ecNumber evidence="2">2.7.7.9</ecNumber>
    </recommendedName>
</protein>
<dbReference type="GO" id="GO:0003723">
    <property type="term" value="F:RNA binding"/>
    <property type="evidence" value="ECO:0007669"/>
    <property type="project" value="InterPro"/>
</dbReference>
<dbReference type="AlphaFoldDB" id="A0AAP0DB39"/>
<gene>
    <name evidence="7" type="ORF">SSX86_011582</name>
</gene>
<dbReference type="PANTHER" id="PTHR43511">
    <property type="match status" value="1"/>
</dbReference>
<comment type="catalytic activity">
    <reaction evidence="5">
        <text>alpha-D-glucose 1-phosphate + UTP + H(+) = UDP-alpha-D-glucose + diphosphate</text>
        <dbReference type="Rhea" id="RHEA:19889"/>
        <dbReference type="ChEBI" id="CHEBI:15378"/>
        <dbReference type="ChEBI" id="CHEBI:33019"/>
        <dbReference type="ChEBI" id="CHEBI:46398"/>
        <dbReference type="ChEBI" id="CHEBI:58601"/>
        <dbReference type="ChEBI" id="CHEBI:58885"/>
        <dbReference type="EC" id="2.7.7.9"/>
    </reaction>
</comment>
<dbReference type="InterPro" id="IPR016267">
    <property type="entry name" value="UDPGP_trans"/>
</dbReference>
<feature type="domain" description="RRM" evidence="6">
    <location>
        <begin position="115"/>
        <end position="147"/>
    </location>
</feature>
<dbReference type="Proteomes" id="UP001408789">
    <property type="component" value="Unassembled WGS sequence"/>
</dbReference>
<accession>A0AAP0DB39</accession>
<proteinExistence type="inferred from homology"/>
<reference evidence="7 8" key="1">
    <citation type="submission" date="2024-04" db="EMBL/GenBank/DDBJ databases">
        <title>The reference genome of an endangered Asteraceae, Deinandra increscens subsp. villosa, native to the Central Coast of California.</title>
        <authorList>
            <person name="Guilliams M."/>
            <person name="Hasenstab-Lehman K."/>
            <person name="Meyer R."/>
            <person name="Mcevoy S."/>
        </authorList>
    </citation>
    <scope>NUCLEOTIDE SEQUENCE [LARGE SCALE GENOMIC DNA]</scope>
    <source>
        <tissue evidence="7">Leaf</tissue>
    </source>
</reference>
<organism evidence="7 8">
    <name type="scientific">Deinandra increscens subsp. villosa</name>
    <dbReference type="NCBI Taxonomy" id="3103831"/>
    <lineage>
        <taxon>Eukaryota</taxon>
        <taxon>Viridiplantae</taxon>
        <taxon>Streptophyta</taxon>
        <taxon>Embryophyta</taxon>
        <taxon>Tracheophyta</taxon>
        <taxon>Spermatophyta</taxon>
        <taxon>Magnoliopsida</taxon>
        <taxon>eudicotyledons</taxon>
        <taxon>Gunneridae</taxon>
        <taxon>Pentapetalae</taxon>
        <taxon>asterids</taxon>
        <taxon>campanulids</taxon>
        <taxon>Asterales</taxon>
        <taxon>Asteraceae</taxon>
        <taxon>Asteroideae</taxon>
        <taxon>Heliantheae alliance</taxon>
        <taxon>Madieae</taxon>
        <taxon>Madiinae</taxon>
        <taxon>Deinandra</taxon>
    </lineage>
</organism>
<evidence type="ECO:0000313" key="7">
    <source>
        <dbReference type="EMBL" id="KAK9069678.1"/>
    </source>
</evidence>
<keyword evidence="4" id="KW-0548">Nucleotidyltransferase</keyword>
<dbReference type="Pfam" id="PF01704">
    <property type="entry name" value="UDPGP"/>
    <property type="match status" value="1"/>
</dbReference>